<dbReference type="InterPro" id="IPR010497">
    <property type="entry name" value="Epoxide_hydro_N"/>
</dbReference>
<dbReference type="InParanoid" id="J4I3B6"/>
<dbReference type="InterPro" id="IPR029058">
    <property type="entry name" value="AB_hydrolase_fold"/>
</dbReference>
<dbReference type="RefSeq" id="XP_012185795.1">
    <property type="nucleotide sequence ID" value="XM_012330405.1"/>
</dbReference>
<gene>
    <name evidence="6" type="ORF">FIBRA_08784</name>
</gene>
<dbReference type="STRING" id="599839.J4I3B6"/>
<dbReference type="OrthoDB" id="7130006at2759"/>
<feature type="active site" description="Nucleophile" evidence="4">
    <location>
        <position position="180"/>
    </location>
</feature>
<dbReference type="GO" id="GO:0004301">
    <property type="term" value="F:epoxide hydrolase activity"/>
    <property type="evidence" value="ECO:0007669"/>
    <property type="project" value="TreeGrafter"/>
</dbReference>
<evidence type="ECO:0000313" key="6">
    <source>
        <dbReference type="EMBL" id="CCM06512.1"/>
    </source>
</evidence>
<dbReference type="PANTHER" id="PTHR21661">
    <property type="entry name" value="EPOXIDE HYDROLASE 1-RELATED"/>
    <property type="match status" value="1"/>
</dbReference>
<feature type="active site" description="Proton acceptor" evidence="4">
    <location>
        <position position="384"/>
    </location>
</feature>
<dbReference type="GeneID" id="24101412"/>
<dbReference type="InterPro" id="IPR000639">
    <property type="entry name" value="Epox_hydrolase-like"/>
</dbReference>
<proteinExistence type="inferred from homology"/>
<evidence type="ECO:0000256" key="3">
    <source>
        <dbReference type="ARBA" id="ARBA00022801"/>
    </source>
</evidence>
<evidence type="ECO:0000256" key="4">
    <source>
        <dbReference type="PIRSR" id="PIRSR001112-1"/>
    </source>
</evidence>
<sequence>MSDTEQSFTLSVPEGDIDLLKKKLELTRFPDELGGAGWDYGVPLADVQRLVVRWKEHFNWRDAEAKINKIPQFMRDIEVEGFGSLNIHYVHQKSEVKNAVPLLFLHGWPGHFLEVQKLLPILTAASPDHPSFHVVAPSLPGYGFSEAPAKPGFCGAQYAKVANKLMIALGYKEYVVQGGDWGSFIARTLAHMYGHKSVKAWHTNFTPIRQPPSLRTHPRLFFQHLFTPYTDAERAGLKRMQWFNEKGRGYFFEQSTQPQTLGYSLADSPAGLLAWIYEKLVVWTDQYPWDDDEGKFPIPHPCWSLIVNLVLTWISIYWFSRAGPTASTRIYYEVTASKEYAKFAWSSIPCGLSFFPQELVAVPRTWARQVGNVVFESGHGSGGHFAAHERPVELAADIRAMFGKGGPAFGVVSERIGYDE</sequence>
<keyword evidence="2" id="KW-0058">Aromatic hydrocarbons catabolism</keyword>
<keyword evidence="7" id="KW-1185">Reference proteome</keyword>
<evidence type="ECO:0000256" key="2">
    <source>
        <dbReference type="ARBA" id="ARBA00022797"/>
    </source>
</evidence>
<evidence type="ECO:0000259" key="5">
    <source>
        <dbReference type="Pfam" id="PF06441"/>
    </source>
</evidence>
<dbReference type="PRINTS" id="PR00412">
    <property type="entry name" value="EPOXHYDRLASE"/>
</dbReference>
<dbReference type="Proteomes" id="UP000006352">
    <property type="component" value="Unassembled WGS sequence"/>
</dbReference>
<dbReference type="PIRSF" id="PIRSF001112">
    <property type="entry name" value="Epoxide_hydrolase"/>
    <property type="match status" value="1"/>
</dbReference>
<dbReference type="PANTHER" id="PTHR21661:SF35">
    <property type="entry name" value="EPOXIDE HYDROLASE"/>
    <property type="match status" value="1"/>
</dbReference>
<dbReference type="GO" id="GO:0097176">
    <property type="term" value="P:epoxide metabolic process"/>
    <property type="evidence" value="ECO:0007669"/>
    <property type="project" value="TreeGrafter"/>
</dbReference>
<dbReference type="HOGENOM" id="CLU_019414_0_2_1"/>
<reference evidence="6 7" key="1">
    <citation type="journal article" date="2012" name="Appl. Environ. Microbiol.">
        <title>Short-read sequencing for genomic analysis of the brown rot fungus Fibroporia radiculosa.</title>
        <authorList>
            <person name="Tang J.D."/>
            <person name="Perkins A.D."/>
            <person name="Sonstegard T.S."/>
            <person name="Schroeder S.G."/>
            <person name="Burgess S.C."/>
            <person name="Diehl S.V."/>
        </authorList>
    </citation>
    <scope>NUCLEOTIDE SEQUENCE [LARGE SCALE GENOMIC DNA]</scope>
    <source>
        <strain evidence="6 7">TFFH 294</strain>
    </source>
</reference>
<evidence type="ECO:0000313" key="7">
    <source>
        <dbReference type="Proteomes" id="UP000006352"/>
    </source>
</evidence>
<feature type="active site" description="Proton donor" evidence="4">
    <location>
        <position position="331"/>
    </location>
</feature>
<evidence type="ECO:0000256" key="1">
    <source>
        <dbReference type="ARBA" id="ARBA00010088"/>
    </source>
</evidence>
<dbReference type="SUPFAM" id="SSF53474">
    <property type="entry name" value="alpha/beta-Hydrolases"/>
    <property type="match status" value="1"/>
</dbReference>
<comment type="similarity">
    <text evidence="1">Belongs to the peptidase S33 family.</text>
</comment>
<protein>
    <recommendedName>
        <fullName evidence="5">Epoxide hydrolase N-terminal domain-containing protein</fullName>
    </recommendedName>
</protein>
<dbReference type="AlphaFoldDB" id="J4I3B6"/>
<accession>J4I3B6</accession>
<dbReference type="InterPro" id="IPR016292">
    <property type="entry name" value="Epoxide_hydrolase"/>
</dbReference>
<dbReference type="Pfam" id="PF06441">
    <property type="entry name" value="EHN"/>
    <property type="match status" value="1"/>
</dbReference>
<name>J4I3B6_9APHY</name>
<feature type="domain" description="Epoxide hydrolase N-terminal" evidence="5">
    <location>
        <begin position="6"/>
        <end position="115"/>
    </location>
</feature>
<dbReference type="Gene3D" id="3.40.50.1820">
    <property type="entry name" value="alpha/beta hydrolase"/>
    <property type="match status" value="1"/>
</dbReference>
<organism evidence="6 7">
    <name type="scientific">Fibroporia radiculosa</name>
    <dbReference type="NCBI Taxonomy" id="599839"/>
    <lineage>
        <taxon>Eukaryota</taxon>
        <taxon>Fungi</taxon>
        <taxon>Dikarya</taxon>
        <taxon>Basidiomycota</taxon>
        <taxon>Agaricomycotina</taxon>
        <taxon>Agaricomycetes</taxon>
        <taxon>Polyporales</taxon>
        <taxon>Fibroporiaceae</taxon>
        <taxon>Fibroporia</taxon>
    </lineage>
</organism>
<dbReference type="EMBL" id="HE797370">
    <property type="protein sequence ID" value="CCM06512.1"/>
    <property type="molecule type" value="Genomic_DNA"/>
</dbReference>
<keyword evidence="3" id="KW-0378">Hydrolase</keyword>